<feature type="compositionally biased region" description="Basic and acidic residues" evidence="2">
    <location>
        <begin position="439"/>
        <end position="449"/>
    </location>
</feature>
<dbReference type="SUPFAM" id="SSF144000">
    <property type="entry name" value="Oxysterol-binding protein-like"/>
    <property type="match status" value="1"/>
</dbReference>
<feature type="compositionally biased region" description="Basic and acidic residues" evidence="2">
    <location>
        <begin position="457"/>
        <end position="479"/>
    </location>
</feature>
<feature type="region of interest" description="Disordered" evidence="2">
    <location>
        <begin position="430"/>
        <end position="479"/>
    </location>
</feature>
<dbReference type="GO" id="GO:0005829">
    <property type="term" value="C:cytosol"/>
    <property type="evidence" value="ECO:0007669"/>
    <property type="project" value="TreeGrafter"/>
</dbReference>
<evidence type="ECO:0008006" key="5">
    <source>
        <dbReference type="Google" id="ProtNLM"/>
    </source>
</evidence>
<dbReference type="FunFam" id="2.40.160.120:FF:000001">
    <property type="entry name" value="Oxysterol-binding protein"/>
    <property type="match status" value="1"/>
</dbReference>
<gene>
    <name evidence="3" type="ORF">ECRASSUSDP1_LOCUS967</name>
</gene>
<comment type="caution">
    <text evidence="3">The sequence shown here is derived from an EMBL/GenBank/DDBJ whole genome shotgun (WGS) entry which is preliminary data.</text>
</comment>
<proteinExistence type="inferred from homology"/>
<reference evidence="3" key="1">
    <citation type="submission" date="2023-07" db="EMBL/GenBank/DDBJ databases">
        <authorList>
            <consortium name="AG Swart"/>
            <person name="Singh M."/>
            <person name="Singh A."/>
            <person name="Seah K."/>
            <person name="Emmerich C."/>
        </authorList>
    </citation>
    <scope>NUCLEOTIDE SEQUENCE</scope>
    <source>
        <strain evidence="3">DP1</strain>
    </source>
</reference>
<feature type="region of interest" description="Disordered" evidence="2">
    <location>
        <begin position="1"/>
        <end position="33"/>
    </location>
</feature>
<evidence type="ECO:0000256" key="2">
    <source>
        <dbReference type="SAM" id="MobiDB-lite"/>
    </source>
</evidence>
<accession>A0AAD1U615</accession>
<evidence type="ECO:0000313" key="4">
    <source>
        <dbReference type="Proteomes" id="UP001295684"/>
    </source>
</evidence>
<organism evidence="3 4">
    <name type="scientific">Euplotes crassus</name>
    <dbReference type="NCBI Taxonomy" id="5936"/>
    <lineage>
        <taxon>Eukaryota</taxon>
        <taxon>Sar</taxon>
        <taxon>Alveolata</taxon>
        <taxon>Ciliophora</taxon>
        <taxon>Intramacronucleata</taxon>
        <taxon>Spirotrichea</taxon>
        <taxon>Hypotrichia</taxon>
        <taxon>Euplotida</taxon>
        <taxon>Euplotidae</taxon>
        <taxon>Moneuplotes</taxon>
    </lineage>
</organism>
<feature type="compositionally biased region" description="Basic and acidic residues" evidence="2">
    <location>
        <begin position="19"/>
        <end position="33"/>
    </location>
</feature>
<dbReference type="Gene3D" id="3.30.70.3490">
    <property type="match status" value="1"/>
</dbReference>
<dbReference type="Pfam" id="PF01237">
    <property type="entry name" value="Oxysterol_BP"/>
    <property type="match status" value="1"/>
</dbReference>
<name>A0AAD1U615_EUPCR</name>
<dbReference type="EMBL" id="CAMPGE010000910">
    <property type="protein sequence ID" value="CAI2359674.1"/>
    <property type="molecule type" value="Genomic_DNA"/>
</dbReference>
<dbReference type="Proteomes" id="UP001295684">
    <property type="component" value="Unassembled WGS sequence"/>
</dbReference>
<evidence type="ECO:0000256" key="1">
    <source>
        <dbReference type="ARBA" id="ARBA00008842"/>
    </source>
</evidence>
<protein>
    <recommendedName>
        <fullName evidence="5">Oxysterol-binding protein</fullName>
    </recommendedName>
</protein>
<dbReference type="GO" id="GO:0032934">
    <property type="term" value="F:sterol binding"/>
    <property type="evidence" value="ECO:0007669"/>
    <property type="project" value="TreeGrafter"/>
</dbReference>
<dbReference type="InterPro" id="IPR037239">
    <property type="entry name" value="OSBP_sf"/>
</dbReference>
<dbReference type="GO" id="GO:0016020">
    <property type="term" value="C:membrane"/>
    <property type="evidence" value="ECO:0007669"/>
    <property type="project" value="TreeGrafter"/>
</dbReference>
<dbReference type="AlphaFoldDB" id="A0AAD1U615"/>
<dbReference type="Gene3D" id="2.40.160.120">
    <property type="match status" value="1"/>
</dbReference>
<dbReference type="InterPro" id="IPR000648">
    <property type="entry name" value="Oxysterol-bd"/>
</dbReference>
<dbReference type="GO" id="GO:0120009">
    <property type="term" value="P:intermembrane lipid transfer"/>
    <property type="evidence" value="ECO:0007669"/>
    <property type="project" value="UniProtKB-ARBA"/>
</dbReference>
<evidence type="ECO:0000313" key="3">
    <source>
        <dbReference type="EMBL" id="CAI2359674.1"/>
    </source>
</evidence>
<dbReference type="PANTHER" id="PTHR10972">
    <property type="entry name" value="OXYSTEROL-BINDING PROTEIN-RELATED"/>
    <property type="match status" value="1"/>
</dbReference>
<comment type="similarity">
    <text evidence="1">Belongs to the OSBP family.</text>
</comment>
<keyword evidence="4" id="KW-1185">Reference proteome</keyword>
<sequence length="521" mass="60819">MENSQEDHTPSVAMPTEFLAKRPSEGSEDSSHFEKEVDLMEIHEKLLVNNQEVQQVLGNGGLSKEEIQREVTAKNEYAKELLEAMRDQIIECYQMIENNAVKKVQGVEERKDVDLSVQESYQDCDDELDRVSEQFSGMIRLGLPVKRTVVKYQIFKIIKAFVGKDLTKSSLPVFLNEPLSLLQRMSEVAKFIHLIEKAMRFTDPNLKLAYIGLWAASNFAGTRQRLFKPFNPILGETFELECANFKLYGEQYSHHPPIGVIFIDAPKFTLRVSSCYKTSFWGKYIDLVPTSPIVIECKETGEIYECFMPKSCIQNIIIGNMYIDHYGIIKIINRSTKKKFELNISGFSGWFKKADQRGRVTGTLYEKEGDQEPIVEIRGNWDDQLSLKYYKSKHPRFQKIWKKDPEPKNWDDIYKLSIFSLQLNKISKKNKRTLPPTDSRFRPDQRALENGDLDLAETEKKRLEEKQRQEKKQRDANEEEYKPRYFQQVVVDRVDTQGTYEDYVPCCDYWKEKANFTLNIF</sequence>